<keyword evidence="2" id="KW-1185">Reference proteome</keyword>
<dbReference type="Proteomes" id="UP000424480">
    <property type="component" value="Segment"/>
</dbReference>
<name>A0A650ESR6_9CAUD</name>
<evidence type="ECO:0000313" key="2">
    <source>
        <dbReference type="Proteomes" id="UP000424480"/>
    </source>
</evidence>
<accession>A0A650ESR6</accession>
<dbReference type="EMBL" id="MN689518">
    <property type="protein sequence ID" value="QGT53003.1"/>
    <property type="molecule type" value="Genomic_DNA"/>
</dbReference>
<sequence>MCYVNYSKPSNSPSFLSSSYWITAICLIADSNTSTFLIKNSLSSIYSPIYYILTYCIFHKKKYDITKYQIKSNTPEFL</sequence>
<organism evidence="1 2">
    <name type="scientific">Lactococcus phage CHPC362</name>
    <dbReference type="NCBI Taxonomy" id="2675250"/>
    <lineage>
        <taxon>Viruses</taxon>
        <taxon>Duplodnaviria</taxon>
        <taxon>Heunggongvirae</taxon>
        <taxon>Uroviricota</taxon>
        <taxon>Caudoviricetes</taxon>
        <taxon>Skunavirus</taxon>
        <taxon>Skunavirus CHPC362</taxon>
    </lineage>
</organism>
<gene>
    <name evidence="1" type="ORF">CHPC362_000659</name>
</gene>
<protein>
    <submittedName>
        <fullName evidence="1">Uncharacterized protein</fullName>
    </submittedName>
</protein>
<evidence type="ECO:0000313" key="1">
    <source>
        <dbReference type="EMBL" id="QGT53003.1"/>
    </source>
</evidence>
<reference evidence="1 2" key="1">
    <citation type="submission" date="2019-11" db="EMBL/GenBank/DDBJ databases">
        <title>Genome Sequences of 31 Lactococcus lactis Bacteriophages Isolated from Foods.</title>
        <authorList>
            <person name="Marcelli B."/>
            <person name="de Jong A."/>
            <person name="Kuipers O.P."/>
        </authorList>
    </citation>
    <scope>NUCLEOTIDE SEQUENCE [LARGE SCALE GENOMIC DNA]</scope>
</reference>
<proteinExistence type="predicted"/>